<gene>
    <name evidence="2" type="ORF">FJTKL_01488</name>
</gene>
<proteinExistence type="predicted"/>
<accession>A0ABR4E0K3</accession>
<evidence type="ECO:0000313" key="3">
    <source>
        <dbReference type="Proteomes" id="UP001600888"/>
    </source>
</evidence>
<feature type="compositionally biased region" description="Acidic residues" evidence="1">
    <location>
        <begin position="50"/>
        <end position="59"/>
    </location>
</feature>
<dbReference type="Proteomes" id="UP001600888">
    <property type="component" value="Unassembled WGS sequence"/>
</dbReference>
<organism evidence="2 3">
    <name type="scientific">Diaporthe vaccinii</name>
    <dbReference type="NCBI Taxonomy" id="105482"/>
    <lineage>
        <taxon>Eukaryota</taxon>
        <taxon>Fungi</taxon>
        <taxon>Dikarya</taxon>
        <taxon>Ascomycota</taxon>
        <taxon>Pezizomycotina</taxon>
        <taxon>Sordariomycetes</taxon>
        <taxon>Sordariomycetidae</taxon>
        <taxon>Diaporthales</taxon>
        <taxon>Diaporthaceae</taxon>
        <taxon>Diaporthe</taxon>
        <taxon>Diaporthe eres species complex</taxon>
    </lineage>
</organism>
<feature type="compositionally biased region" description="Low complexity" evidence="1">
    <location>
        <begin position="158"/>
        <end position="181"/>
    </location>
</feature>
<reference evidence="2 3" key="1">
    <citation type="submission" date="2024-03" db="EMBL/GenBank/DDBJ databases">
        <title>A high-quality draft genome sequence of Diaporthe vaccinii, a causative agent of upright dieback and viscid rot disease in cranberry plants.</title>
        <authorList>
            <person name="Sarrasin M."/>
            <person name="Lang B.F."/>
            <person name="Burger G."/>
        </authorList>
    </citation>
    <scope>NUCLEOTIDE SEQUENCE [LARGE SCALE GENOMIC DNA]</scope>
    <source>
        <strain evidence="2 3">IS7</strain>
    </source>
</reference>
<feature type="compositionally biased region" description="Basic and acidic residues" evidence="1">
    <location>
        <begin position="60"/>
        <end position="96"/>
    </location>
</feature>
<evidence type="ECO:0000256" key="1">
    <source>
        <dbReference type="SAM" id="MobiDB-lite"/>
    </source>
</evidence>
<feature type="region of interest" description="Disordered" evidence="1">
    <location>
        <begin position="1"/>
        <end position="202"/>
    </location>
</feature>
<name>A0ABR4E0K3_9PEZI</name>
<protein>
    <submittedName>
        <fullName evidence="2">Uncharacterized protein</fullName>
    </submittedName>
</protein>
<feature type="compositionally biased region" description="Low complexity" evidence="1">
    <location>
        <begin position="113"/>
        <end position="125"/>
    </location>
</feature>
<comment type="caution">
    <text evidence="2">The sequence shown here is derived from an EMBL/GenBank/DDBJ whole genome shotgun (WGS) entry which is preliminary data.</text>
</comment>
<sequence>MATPVISRPTAVDSSPLLTIGDEKPDKGGRVGQAAKLSTALGQATADQQDTSDSDDQDLEGEKKLEVQADKSDSDNETLESEKEVEVQADTQDKPRPRPRPILVPRPQPRLQPPADVAAAADTAPNGTKRLAPARPRPAKHGTGSTKTQGTDAKKQQKSASDAAPRTADAGSETAADAADTCLTRQPTSWFLESIRDPASPL</sequence>
<keyword evidence="3" id="KW-1185">Reference proteome</keyword>
<evidence type="ECO:0000313" key="2">
    <source>
        <dbReference type="EMBL" id="KAL2275944.1"/>
    </source>
</evidence>
<feature type="compositionally biased region" description="Pro residues" evidence="1">
    <location>
        <begin position="100"/>
        <end position="112"/>
    </location>
</feature>
<dbReference type="EMBL" id="JBAWTH010000124">
    <property type="protein sequence ID" value="KAL2275944.1"/>
    <property type="molecule type" value="Genomic_DNA"/>
</dbReference>